<evidence type="ECO:0000313" key="4">
    <source>
        <dbReference type="EMBL" id="CAF4134407.1"/>
    </source>
</evidence>
<keyword evidence="1" id="KW-0472">Membrane</keyword>
<dbReference type="OrthoDB" id="5344169at2759"/>
<dbReference type="Proteomes" id="UP000677228">
    <property type="component" value="Unassembled WGS sequence"/>
</dbReference>
<dbReference type="EMBL" id="CAJNOK010020896">
    <property type="protein sequence ID" value="CAF1323838.1"/>
    <property type="molecule type" value="Genomic_DNA"/>
</dbReference>
<keyword evidence="1" id="KW-1133">Transmembrane helix</keyword>
<sequence>MAFLYSSYITIYAIANPLLGKYIDGVYNSSGTVRPTLLNTAAIQLTIILAVVFASAFIPKGAIAFNPVLLDEEDSADPVDSVEHPDVMFDKSLDSRKAEQGVQKEKSFPLITYF</sequence>
<dbReference type="AlphaFoldDB" id="A0A815RXQ8"/>
<keyword evidence="6" id="KW-1185">Reference proteome</keyword>
<organism evidence="3 6">
    <name type="scientific">Didymodactylos carnosus</name>
    <dbReference type="NCBI Taxonomy" id="1234261"/>
    <lineage>
        <taxon>Eukaryota</taxon>
        <taxon>Metazoa</taxon>
        <taxon>Spiralia</taxon>
        <taxon>Gnathifera</taxon>
        <taxon>Rotifera</taxon>
        <taxon>Eurotatoria</taxon>
        <taxon>Bdelloidea</taxon>
        <taxon>Philodinida</taxon>
        <taxon>Philodinidae</taxon>
        <taxon>Didymodactylos</taxon>
    </lineage>
</organism>
<dbReference type="Proteomes" id="UP000681722">
    <property type="component" value="Unassembled WGS sequence"/>
</dbReference>
<accession>A0A815RXQ8</accession>
<protein>
    <submittedName>
        <fullName evidence="3">Uncharacterized protein</fullName>
    </submittedName>
</protein>
<keyword evidence="1" id="KW-0812">Transmembrane</keyword>
<evidence type="ECO:0000256" key="1">
    <source>
        <dbReference type="SAM" id="Phobius"/>
    </source>
</evidence>
<dbReference type="EMBL" id="CAJOBC010086809">
    <property type="protein sequence ID" value="CAF4348709.1"/>
    <property type="molecule type" value="Genomic_DNA"/>
</dbReference>
<reference evidence="3" key="1">
    <citation type="submission" date="2021-02" db="EMBL/GenBank/DDBJ databases">
        <authorList>
            <person name="Nowell W R."/>
        </authorList>
    </citation>
    <scope>NUCLEOTIDE SEQUENCE</scope>
</reference>
<comment type="caution">
    <text evidence="3">The sequence shown here is derived from an EMBL/GenBank/DDBJ whole genome shotgun (WGS) entry which is preliminary data.</text>
</comment>
<dbReference type="EMBL" id="CAJOBA010042504">
    <property type="protein sequence ID" value="CAF4134407.1"/>
    <property type="molecule type" value="Genomic_DNA"/>
</dbReference>
<dbReference type="Proteomes" id="UP000663829">
    <property type="component" value="Unassembled WGS sequence"/>
</dbReference>
<dbReference type="EMBL" id="CAJNOQ010021324">
    <property type="protein sequence ID" value="CAF1484358.1"/>
    <property type="molecule type" value="Genomic_DNA"/>
</dbReference>
<gene>
    <name evidence="3" type="ORF">GPM918_LOCUS35977</name>
    <name evidence="2" type="ORF">OVA965_LOCUS29567</name>
    <name evidence="5" type="ORF">SRO942_LOCUS36704</name>
    <name evidence="4" type="ORF">TMI583_LOCUS30343</name>
</gene>
<evidence type="ECO:0000313" key="5">
    <source>
        <dbReference type="EMBL" id="CAF4348709.1"/>
    </source>
</evidence>
<evidence type="ECO:0000313" key="3">
    <source>
        <dbReference type="EMBL" id="CAF1484358.1"/>
    </source>
</evidence>
<evidence type="ECO:0000313" key="6">
    <source>
        <dbReference type="Proteomes" id="UP000663829"/>
    </source>
</evidence>
<name>A0A815RXQ8_9BILA</name>
<proteinExistence type="predicted"/>
<evidence type="ECO:0000313" key="2">
    <source>
        <dbReference type="EMBL" id="CAF1323838.1"/>
    </source>
</evidence>
<dbReference type="Proteomes" id="UP000682733">
    <property type="component" value="Unassembled WGS sequence"/>
</dbReference>
<feature type="transmembrane region" description="Helical" evidence="1">
    <location>
        <begin position="37"/>
        <end position="58"/>
    </location>
</feature>